<protein>
    <submittedName>
        <fullName evidence="4">Ankyrin</fullName>
    </submittedName>
</protein>
<keyword evidence="1" id="KW-0677">Repeat</keyword>
<dbReference type="PROSITE" id="PS50297">
    <property type="entry name" value="ANK_REP_REGION"/>
    <property type="match status" value="3"/>
</dbReference>
<dbReference type="SUPFAM" id="SSF48403">
    <property type="entry name" value="Ankyrin repeat"/>
    <property type="match status" value="1"/>
</dbReference>
<keyword evidence="5" id="KW-1185">Reference proteome</keyword>
<evidence type="ECO:0000256" key="2">
    <source>
        <dbReference type="ARBA" id="ARBA00023043"/>
    </source>
</evidence>
<name>A0A4S2MRY8_9PEZI</name>
<dbReference type="InterPro" id="IPR002110">
    <property type="entry name" value="Ankyrin_rpt"/>
</dbReference>
<dbReference type="EMBL" id="ML220144">
    <property type="protein sequence ID" value="TGZ78208.1"/>
    <property type="molecule type" value="Genomic_DNA"/>
</dbReference>
<dbReference type="OrthoDB" id="4772757at2759"/>
<dbReference type="InterPro" id="IPR036770">
    <property type="entry name" value="Ankyrin_rpt-contain_sf"/>
</dbReference>
<dbReference type="Pfam" id="PF12796">
    <property type="entry name" value="Ank_2"/>
    <property type="match status" value="2"/>
</dbReference>
<dbReference type="Proteomes" id="UP000298138">
    <property type="component" value="Unassembled WGS sequence"/>
</dbReference>
<dbReference type="STRING" id="341454.A0A4S2MRY8"/>
<dbReference type="PANTHER" id="PTHR24198">
    <property type="entry name" value="ANKYRIN REPEAT AND PROTEIN KINASE DOMAIN-CONTAINING PROTEIN"/>
    <property type="match status" value="1"/>
</dbReference>
<proteinExistence type="predicted"/>
<feature type="repeat" description="ANK" evidence="3">
    <location>
        <begin position="14"/>
        <end position="46"/>
    </location>
</feature>
<dbReference type="InParanoid" id="A0A4S2MRY8"/>
<feature type="non-terminal residue" evidence="4">
    <location>
        <position position="1"/>
    </location>
</feature>
<evidence type="ECO:0000256" key="3">
    <source>
        <dbReference type="PROSITE-ProRule" id="PRU00023"/>
    </source>
</evidence>
<dbReference type="AlphaFoldDB" id="A0A4S2MRY8"/>
<dbReference type="SMART" id="SM00248">
    <property type="entry name" value="ANK"/>
    <property type="match status" value="4"/>
</dbReference>
<dbReference type="Gene3D" id="1.25.40.20">
    <property type="entry name" value="Ankyrin repeat-containing domain"/>
    <property type="match status" value="2"/>
</dbReference>
<evidence type="ECO:0000256" key="1">
    <source>
        <dbReference type="ARBA" id="ARBA00022737"/>
    </source>
</evidence>
<reference evidence="4 5" key="1">
    <citation type="submission" date="2019-04" db="EMBL/GenBank/DDBJ databases">
        <title>Comparative genomics and transcriptomics to analyze fruiting body development in filamentous ascomycetes.</title>
        <authorList>
            <consortium name="DOE Joint Genome Institute"/>
            <person name="Lutkenhaus R."/>
            <person name="Traeger S."/>
            <person name="Breuer J."/>
            <person name="Kuo A."/>
            <person name="Lipzen A."/>
            <person name="Pangilinan J."/>
            <person name="Dilworth D."/>
            <person name="Sandor L."/>
            <person name="Poggeler S."/>
            <person name="Barry K."/>
            <person name="Grigoriev I.V."/>
            <person name="Nowrousian M."/>
        </authorList>
    </citation>
    <scope>NUCLEOTIDE SEQUENCE [LARGE SCALE GENOMIC DNA]</scope>
    <source>
        <strain evidence="4 5">CBS 389.68</strain>
    </source>
</reference>
<dbReference type="PANTHER" id="PTHR24198:SF165">
    <property type="entry name" value="ANKYRIN REPEAT-CONTAINING PROTEIN-RELATED"/>
    <property type="match status" value="1"/>
</dbReference>
<organism evidence="4 5">
    <name type="scientific">Ascodesmis nigricans</name>
    <dbReference type="NCBI Taxonomy" id="341454"/>
    <lineage>
        <taxon>Eukaryota</taxon>
        <taxon>Fungi</taxon>
        <taxon>Dikarya</taxon>
        <taxon>Ascomycota</taxon>
        <taxon>Pezizomycotina</taxon>
        <taxon>Pezizomycetes</taxon>
        <taxon>Pezizales</taxon>
        <taxon>Ascodesmidaceae</taxon>
        <taxon>Ascodesmis</taxon>
    </lineage>
</organism>
<feature type="repeat" description="ANK" evidence="3">
    <location>
        <begin position="47"/>
        <end position="79"/>
    </location>
</feature>
<accession>A0A4S2MRY8</accession>
<feature type="non-terminal residue" evidence="4">
    <location>
        <position position="146"/>
    </location>
</feature>
<gene>
    <name evidence="4" type="ORF">EX30DRAFT_286254</name>
</gene>
<keyword evidence="2 3" id="KW-0040">ANK repeat</keyword>
<dbReference type="PROSITE" id="PS50088">
    <property type="entry name" value="ANK_REPEAT"/>
    <property type="match status" value="3"/>
</dbReference>
<evidence type="ECO:0000313" key="5">
    <source>
        <dbReference type="Proteomes" id="UP000298138"/>
    </source>
</evidence>
<sequence>LLVKRADVNAQGGAYGNALQAAASGGHEAVVRLLIELGADANAQGGAYGSALQAAAFRGHEAVVKLLFNCGANVESRDRNGCTAALHVAAQNGRGYLCQPQVVRYLLYNGYRPNMHNGSGLTAIYLAAIRSHKDTVRLLLQANANI</sequence>
<evidence type="ECO:0000313" key="4">
    <source>
        <dbReference type="EMBL" id="TGZ78208.1"/>
    </source>
</evidence>
<feature type="repeat" description="ANK" evidence="3">
    <location>
        <begin position="119"/>
        <end position="146"/>
    </location>
</feature>